<dbReference type="Proteomes" id="UP000269352">
    <property type="component" value="Unassembled WGS sequence"/>
</dbReference>
<organism evidence="2 3">
    <name type="scientific">Termititenax aidoneus</name>
    <dbReference type="NCBI Taxonomy" id="2218524"/>
    <lineage>
        <taxon>Bacteria</taxon>
        <taxon>Bacillati</taxon>
        <taxon>Candidatus Margulisiibacteriota</taxon>
        <taxon>Candidatus Termititenacia</taxon>
        <taxon>Candidatus Termititenacales</taxon>
        <taxon>Candidatus Termititenacaceae</taxon>
        <taxon>Candidatus Termititenax</taxon>
    </lineage>
</organism>
<dbReference type="EMBL" id="BGZN01000006">
    <property type="protein sequence ID" value="GBR73125.1"/>
    <property type="molecule type" value="Genomic_DNA"/>
</dbReference>
<proteinExistence type="predicted"/>
<feature type="compositionally biased region" description="Acidic residues" evidence="1">
    <location>
        <begin position="161"/>
        <end position="174"/>
    </location>
</feature>
<sequence>MKIWKESGRNRYQFDFRLSDHCIVHMACADERLCGFPQKTEFSPAELEELEATKKRLFAVLEKEQGSRAEAGEIATKIRGEFGIDSPEFQKAFRSLKAFDEPCREAEKAFNEACDAYNSALHLQAEKFIQKEIKEFLDKYEMELAEERDRVAALPVSETSELQDWDEMSDEEDAALAMQEMQGK</sequence>
<evidence type="ECO:0000313" key="2">
    <source>
        <dbReference type="EMBL" id="GBR73125.1"/>
    </source>
</evidence>
<accession>A0A388TAH3</accession>
<name>A0A388TAH3_TERA1</name>
<feature type="region of interest" description="Disordered" evidence="1">
    <location>
        <begin position="155"/>
        <end position="184"/>
    </location>
</feature>
<keyword evidence="3" id="KW-1185">Reference proteome</keyword>
<evidence type="ECO:0000256" key="1">
    <source>
        <dbReference type="SAM" id="MobiDB-lite"/>
    </source>
</evidence>
<reference evidence="2 3" key="1">
    <citation type="journal article" date="2019" name="ISME J.">
        <title>Genome analyses of uncultured TG2/ZB3 bacteria in 'Margulisbacteria' specifically attached to ectosymbiotic spirochetes of protists in the termite gut.</title>
        <authorList>
            <person name="Utami Y.D."/>
            <person name="Kuwahara H."/>
            <person name="Igai K."/>
            <person name="Murakami T."/>
            <person name="Sugaya K."/>
            <person name="Morikawa T."/>
            <person name="Nagura Y."/>
            <person name="Yuki M."/>
            <person name="Deevong P."/>
            <person name="Inoue T."/>
            <person name="Kihara K."/>
            <person name="Lo N."/>
            <person name="Yamada A."/>
            <person name="Ohkuma M."/>
            <person name="Hongoh Y."/>
        </authorList>
    </citation>
    <scope>NUCLEOTIDE SEQUENCE [LARGE SCALE GENOMIC DNA]</scope>
    <source>
        <strain evidence="2">NkOx7-01</strain>
    </source>
</reference>
<protein>
    <submittedName>
        <fullName evidence="2">Uncharacterized protein</fullName>
    </submittedName>
</protein>
<dbReference type="AlphaFoldDB" id="A0A388TAH3"/>
<gene>
    <name evidence="2" type="ORF">NO1_0560</name>
</gene>
<comment type="caution">
    <text evidence="2">The sequence shown here is derived from an EMBL/GenBank/DDBJ whole genome shotgun (WGS) entry which is preliminary data.</text>
</comment>
<evidence type="ECO:0000313" key="3">
    <source>
        <dbReference type="Proteomes" id="UP000269352"/>
    </source>
</evidence>